<evidence type="ECO:0000256" key="7">
    <source>
        <dbReference type="ARBA" id="ARBA00022645"/>
    </source>
</evidence>
<dbReference type="AlphaFoldDB" id="A0A644YNM1"/>
<keyword evidence="14" id="KW-0333">Golgi apparatus</keyword>
<dbReference type="GO" id="GO:0006508">
    <property type="term" value="P:proteolysis"/>
    <property type="evidence" value="ECO:0007669"/>
    <property type="project" value="UniProtKB-KW"/>
</dbReference>
<protein>
    <recommendedName>
        <fullName evidence="5">Carboxypeptidase Q</fullName>
    </recommendedName>
    <alternativeName>
        <fullName evidence="20">Plasma glutamate carboxypeptidase</fullName>
    </alternativeName>
</protein>
<name>A0A644YNM1_9ZZZZ</name>
<evidence type="ECO:0000256" key="6">
    <source>
        <dbReference type="ARBA" id="ARBA00022525"/>
    </source>
</evidence>
<organism evidence="22">
    <name type="scientific">bioreactor metagenome</name>
    <dbReference type="NCBI Taxonomy" id="1076179"/>
    <lineage>
        <taxon>unclassified sequences</taxon>
        <taxon>metagenomes</taxon>
        <taxon>ecological metagenomes</taxon>
    </lineage>
</organism>
<evidence type="ECO:0000256" key="2">
    <source>
        <dbReference type="ARBA" id="ARBA00004371"/>
    </source>
</evidence>
<keyword evidence="6" id="KW-0964">Secreted</keyword>
<evidence type="ECO:0000256" key="13">
    <source>
        <dbReference type="ARBA" id="ARBA00022833"/>
    </source>
</evidence>
<sequence length="499" mass="55905">MHIIRKVCFLVLLIGSLPVGAQNKVSKKIMEIGKTDNRTMQHLDILTNRIGGRPIGSDAYENATYWVAGKLKEWGLEVEIQEVGEMPVGFNRGPWFGKMYSDTSMSLDFVTPSYTSGTKGVQRGHVVVEPKTRQEFERMKGKLKGAWVLIEGQNTGFPIDHSVSGDSLRSAIIAKKEASPNDSDKITEPALFYKEMREAGILGTIQSAPVPLVAMYDRKNIYSLSFDNLPTIPDIKLNEDQYNIIRKKVERREFVMLEFDIRNHFKPGPVKYHNVIGKIRGTKYPDEYVMSGCHLDSYDSSTGAVDCGTGVAPNLEMARMIMAAGGNRPDRTILFCFWAGEEFGLLGSKFWVENNPDKLKKISNYFNRDGGPTAASGLNVPENMYDDIVKCTEGLADYNPQIPFTVEKSTQPPRAVPITAGGSDHAYFAMNGVPTLAFSNTDPLGYNFSYREIWHTTRDLYNLSIPEYMDYTSVTQAVTVYNMANLKNLLPRDGIYIQE</sequence>
<evidence type="ECO:0000256" key="20">
    <source>
        <dbReference type="ARBA" id="ARBA00033328"/>
    </source>
</evidence>
<dbReference type="Gene3D" id="3.40.630.10">
    <property type="entry name" value="Zn peptidases"/>
    <property type="match status" value="1"/>
</dbReference>
<dbReference type="InterPro" id="IPR007484">
    <property type="entry name" value="Peptidase_M28"/>
</dbReference>
<keyword evidence="13" id="KW-0862">Zinc</keyword>
<dbReference type="GO" id="GO:0070573">
    <property type="term" value="F:metallodipeptidase activity"/>
    <property type="evidence" value="ECO:0007669"/>
    <property type="project" value="InterPro"/>
</dbReference>
<dbReference type="PANTHER" id="PTHR12053">
    <property type="entry name" value="PROTEASE FAMILY M28 PLASMA GLUTAMATE CARBOXYPEPTIDASE-RELATED"/>
    <property type="match status" value="1"/>
</dbReference>
<dbReference type="GO" id="GO:0004180">
    <property type="term" value="F:carboxypeptidase activity"/>
    <property type="evidence" value="ECO:0007669"/>
    <property type="project" value="UniProtKB-KW"/>
</dbReference>
<keyword evidence="16" id="KW-0865">Zymogen</keyword>
<dbReference type="GO" id="GO:0005794">
    <property type="term" value="C:Golgi apparatus"/>
    <property type="evidence" value="ECO:0007669"/>
    <property type="project" value="UniProtKB-SubCell"/>
</dbReference>
<keyword evidence="7" id="KW-0121">Carboxypeptidase</keyword>
<proteinExistence type="predicted"/>
<evidence type="ECO:0000256" key="17">
    <source>
        <dbReference type="ARBA" id="ARBA00023180"/>
    </source>
</evidence>
<evidence type="ECO:0000256" key="8">
    <source>
        <dbReference type="ARBA" id="ARBA00022670"/>
    </source>
</evidence>
<evidence type="ECO:0000256" key="4">
    <source>
        <dbReference type="ARBA" id="ARBA00004613"/>
    </source>
</evidence>
<dbReference type="GO" id="GO:0005764">
    <property type="term" value="C:lysosome"/>
    <property type="evidence" value="ECO:0007669"/>
    <property type="project" value="UniProtKB-SubCell"/>
</dbReference>
<keyword evidence="8" id="KW-0645">Protease</keyword>
<dbReference type="EMBL" id="VSSQ01005552">
    <property type="protein sequence ID" value="MPM29588.1"/>
    <property type="molecule type" value="Genomic_DNA"/>
</dbReference>
<dbReference type="GO" id="GO:0005576">
    <property type="term" value="C:extracellular region"/>
    <property type="evidence" value="ECO:0007669"/>
    <property type="project" value="UniProtKB-SubCell"/>
</dbReference>
<dbReference type="PANTHER" id="PTHR12053:SF3">
    <property type="entry name" value="CARBOXYPEPTIDASE Q"/>
    <property type="match status" value="1"/>
</dbReference>
<accession>A0A644YNM1</accession>
<comment type="caution">
    <text evidence="22">The sequence shown here is derived from an EMBL/GenBank/DDBJ whole genome shotgun (WGS) entry which is preliminary data.</text>
</comment>
<keyword evidence="17" id="KW-0325">Glycoprotein</keyword>
<evidence type="ECO:0000256" key="18">
    <source>
        <dbReference type="ARBA" id="ARBA00023228"/>
    </source>
</evidence>
<comment type="subcellular location">
    <subcellularLocation>
        <location evidence="1">Endoplasmic reticulum</location>
    </subcellularLocation>
    <subcellularLocation>
        <location evidence="3">Golgi apparatus</location>
    </subcellularLocation>
    <subcellularLocation>
        <location evidence="2">Lysosome</location>
    </subcellularLocation>
    <subcellularLocation>
        <location evidence="4">Secreted</location>
    </subcellularLocation>
</comment>
<keyword evidence="11" id="KW-0378">Hydrolase</keyword>
<dbReference type="InterPro" id="IPR039866">
    <property type="entry name" value="CPQ"/>
</dbReference>
<evidence type="ECO:0000256" key="12">
    <source>
        <dbReference type="ARBA" id="ARBA00022824"/>
    </source>
</evidence>
<dbReference type="SUPFAM" id="SSF53187">
    <property type="entry name" value="Zn-dependent exopeptidases"/>
    <property type="match status" value="1"/>
</dbReference>
<comment type="subunit">
    <text evidence="19">Homodimer. The monomeric form is inactive while the homodimer is active.</text>
</comment>
<evidence type="ECO:0000256" key="15">
    <source>
        <dbReference type="ARBA" id="ARBA00023049"/>
    </source>
</evidence>
<keyword evidence="12" id="KW-0256">Endoplasmic reticulum</keyword>
<dbReference type="GO" id="GO:0046872">
    <property type="term" value="F:metal ion binding"/>
    <property type="evidence" value="ECO:0007669"/>
    <property type="project" value="UniProtKB-KW"/>
</dbReference>
<gene>
    <name evidence="22" type="ORF">SDC9_76128</name>
</gene>
<dbReference type="Pfam" id="PF04389">
    <property type="entry name" value="Peptidase_M28"/>
    <property type="match status" value="1"/>
</dbReference>
<evidence type="ECO:0000256" key="5">
    <source>
        <dbReference type="ARBA" id="ARBA00014116"/>
    </source>
</evidence>
<dbReference type="GO" id="GO:0005783">
    <property type="term" value="C:endoplasmic reticulum"/>
    <property type="evidence" value="ECO:0007669"/>
    <property type="project" value="UniProtKB-SubCell"/>
</dbReference>
<keyword evidence="9" id="KW-0479">Metal-binding</keyword>
<feature type="domain" description="Peptidase M28" evidence="21">
    <location>
        <begin position="274"/>
        <end position="462"/>
    </location>
</feature>
<reference evidence="22" key="1">
    <citation type="submission" date="2019-08" db="EMBL/GenBank/DDBJ databases">
        <authorList>
            <person name="Kucharzyk K."/>
            <person name="Murdoch R.W."/>
            <person name="Higgins S."/>
            <person name="Loffler F."/>
        </authorList>
    </citation>
    <scope>NUCLEOTIDE SEQUENCE</scope>
</reference>
<evidence type="ECO:0000256" key="14">
    <source>
        <dbReference type="ARBA" id="ARBA00023034"/>
    </source>
</evidence>
<evidence type="ECO:0000259" key="21">
    <source>
        <dbReference type="Pfam" id="PF04389"/>
    </source>
</evidence>
<evidence type="ECO:0000256" key="1">
    <source>
        <dbReference type="ARBA" id="ARBA00004240"/>
    </source>
</evidence>
<evidence type="ECO:0000313" key="22">
    <source>
        <dbReference type="EMBL" id="MPM29588.1"/>
    </source>
</evidence>
<evidence type="ECO:0000256" key="9">
    <source>
        <dbReference type="ARBA" id="ARBA00022723"/>
    </source>
</evidence>
<keyword evidence="15" id="KW-0482">Metalloprotease</keyword>
<dbReference type="Gene3D" id="3.50.30.30">
    <property type="match status" value="1"/>
</dbReference>
<evidence type="ECO:0000256" key="3">
    <source>
        <dbReference type="ARBA" id="ARBA00004555"/>
    </source>
</evidence>
<evidence type="ECO:0000256" key="11">
    <source>
        <dbReference type="ARBA" id="ARBA00022801"/>
    </source>
</evidence>
<keyword evidence="10" id="KW-0732">Signal</keyword>
<evidence type="ECO:0000256" key="10">
    <source>
        <dbReference type="ARBA" id="ARBA00022729"/>
    </source>
</evidence>
<keyword evidence="18" id="KW-0458">Lysosome</keyword>
<evidence type="ECO:0000256" key="16">
    <source>
        <dbReference type="ARBA" id="ARBA00023145"/>
    </source>
</evidence>
<evidence type="ECO:0000256" key="19">
    <source>
        <dbReference type="ARBA" id="ARBA00025833"/>
    </source>
</evidence>